<dbReference type="Gene3D" id="3.30.110.70">
    <property type="entry name" value="Hypothetical protein apc22750. Chain B"/>
    <property type="match status" value="1"/>
</dbReference>
<dbReference type="PROSITE" id="PS51257">
    <property type="entry name" value="PROKAR_LIPOPROTEIN"/>
    <property type="match status" value="1"/>
</dbReference>
<proteinExistence type="predicted"/>
<name>A0A432XUE9_9GAMM</name>
<evidence type="ECO:0000313" key="2">
    <source>
        <dbReference type="Proteomes" id="UP000287649"/>
    </source>
</evidence>
<keyword evidence="2" id="KW-1185">Reference proteome</keyword>
<accession>A0A432XUE9</accession>
<dbReference type="OrthoDB" id="6238104at2"/>
<organism evidence="1 2">
    <name type="scientific">Pseudidiomarina homiensis</name>
    <dbReference type="NCBI Taxonomy" id="364198"/>
    <lineage>
        <taxon>Bacteria</taxon>
        <taxon>Pseudomonadati</taxon>
        <taxon>Pseudomonadota</taxon>
        <taxon>Gammaproteobacteria</taxon>
        <taxon>Alteromonadales</taxon>
        <taxon>Idiomarinaceae</taxon>
        <taxon>Pseudidiomarina</taxon>
    </lineage>
</organism>
<comment type="caution">
    <text evidence="1">The sequence shown here is derived from an EMBL/GenBank/DDBJ whole genome shotgun (WGS) entry which is preliminary data.</text>
</comment>
<gene>
    <name evidence="1" type="ORF">CWI70_11540</name>
</gene>
<reference evidence="2" key="1">
    <citation type="journal article" date="2018" name="Front. Microbiol.">
        <title>Genome-Based Analysis Reveals the Taxonomy and Diversity of the Family Idiomarinaceae.</title>
        <authorList>
            <person name="Liu Y."/>
            <person name="Lai Q."/>
            <person name="Shao Z."/>
        </authorList>
    </citation>
    <scope>NUCLEOTIDE SEQUENCE [LARGE SCALE GENOMIC DNA]</scope>
    <source>
        <strain evidence="2">PO-M2</strain>
    </source>
</reference>
<dbReference type="EMBL" id="PIPX01000003">
    <property type="protein sequence ID" value="RUO52352.1"/>
    <property type="molecule type" value="Genomic_DNA"/>
</dbReference>
<dbReference type="GO" id="GO:0035556">
    <property type="term" value="P:intracellular signal transduction"/>
    <property type="evidence" value="ECO:0007669"/>
    <property type="project" value="InterPro"/>
</dbReference>
<dbReference type="AlphaFoldDB" id="A0A432XUE9"/>
<dbReference type="RefSeq" id="WP_126773900.1">
    <property type="nucleotide sequence ID" value="NZ_JANQBU010000003.1"/>
</dbReference>
<dbReference type="GO" id="GO:0009279">
    <property type="term" value="C:cell outer membrane"/>
    <property type="evidence" value="ECO:0007669"/>
    <property type="project" value="InterPro"/>
</dbReference>
<sequence>MRNLVMVILSSGLLVGCATSVERFPTADLERSKQVEFMQPYELSRTDVEFVDLGVVRGESCQRPLLDGQASQEEAMIAMKLAAADKQANRIVLKRCQQDSDGGCTARWWCEGTAFQAQPLQ</sequence>
<evidence type="ECO:0000313" key="1">
    <source>
        <dbReference type="EMBL" id="RUO52352.1"/>
    </source>
</evidence>
<dbReference type="InterPro" id="IPR030852">
    <property type="entry name" value="RcsF"/>
</dbReference>
<dbReference type="Proteomes" id="UP000287649">
    <property type="component" value="Unassembled WGS sequence"/>
</dbReference>
<protein>
    <submittedName>
        <fullName evidence="1">Uncharacterized protein</fullName>
    </submittedName>
</protein>
<dbReference type="Pfam" id="PF16358">
    <property type="entry name" value="RcsF"/>
    <property type="match status" value="1"/>
</dbReference>